<gene>
    <name evidence="1" type="ORF">JKG61_05525</name>
</gene>
<comment type="caution">
    <text evidence="1">The sequence shown here is derived from an EMBL/GenBank/DDBJ whole genome shotgun (WGS) entry which is preliminary data.</text>
</comment>
<evidence type="ECO:0008006" key="3">
    <source>
        <dbReference type="Google" id="ProtNLM"/>
    </source>
</evidence>
<keyword evidence="2" id="KW-1185">Reference proteome</keyword>
<evidence type="ECO:0000313" key="1">
    <source>
        <dbReference type="EMBL" id="MBL1408206.1"/>
    </source>
</evidence>
<name>A0ABS1R2U6_9SPHI</name>
<evidence type="ECO:0000313" key="2">
    <source>
        <dbReference type="Proteomes" id="UP000625283"/>
    </source>
</evidence>
<sequence>MKKISLKNLNLKEVEQLSRQQLKNVFGGFSGGTDPSYSDEGEPPIYEDDCVMCETLDSANMKSCWYVASPGGGEALCERVYPNRNVAVYFTNCAANNCTMN</sequence>
<protein>
    <recommendedName>
        <fullName evidence="3">Natural product</fullName>
    </recommendedName>
</protein>
<dbReference type="Proteomes" id="UP000625283">
    <property type="component" value="Unassembled WGS sequence"/>
</dbReference>
<dbReference type="EMBL" id="JAERTY010000002">
    <property type="protein sequence ID" value="MBL1408206.1"/>
    <property type="molecule type" value="Genomic_DNA"/>
</dbReference>
<reference evidence="1 2" key="1">
    <citation type="submission" date="2021-01" db="EMBL/GenBank/DDBJ databases">
        <title>C459-1 draft genome sequence.</title>
        <authorList>
            <person name="Zhang X.-F."/>
        </authorList>
    </citation>
    <scope>NUCLEOTIDE SEQUENCE [LARGE SCALE GENOMIC DNA]</scope>
    <source>
        <strain evidence="2">C459-1</strain>
    </source>
</reference>
<proteinExistence type="predicted"/>
<organism evidence="1 2">
    <name type="scientific">Sphingobacterium faecale</name>
    <dbReference type="NCBI Taxonomy" id="2803775"/>
    <lineage>
        <taxon>Bacteria</taxon>
        <taxon>Pseudomonadati</taxon>
        <taxon>Bacteroidota</taxon>
        <taxon>Sphingobacteriia</taxon>
        <taxon>Sphingobacteriales</taxon>
        <taxon>Sphingobacteriaceae</taxon>
        <taxon>Sphingobacterium</taxon>
    </lineage>
</organism>
<accession>A0ABS1R2U6</accession>
<dbReference type="RefSeq" id="WP_202101973.1">
    <property type="nucleotide sequence ID" value="NZ_JAERTY010000002.1"/>
</dbReference>